<comment type="caution">
    <text evidence="1">The sequence shown here is derived from an EMBL/GenBank/DDBJ whole genome shotgun (WGS) entry which is preliminary data.</text>
</comment>
<name>A0AAW2F1J8_9HYME</name>
<keyword evidence="2" id="KW-1185">Reference proteome</keyword>
<protein>
    <submittedName>
        <fullName evidence="1">Uncharacterized protein</fullName>
    </submittedName>
</protein>
<evidence type="ECO:0000313" key="2">
    <source>
        <dbReference type="Proteomes" id="UP001430953"/>
    </source>
</evidence>
<proteinExistence type="predicted"/>
<dbReference type="AlphaFoldDB" id="A0AAW2F1J8"/>
<sequence length="203" mass="22613">MVGAPAACIRADYDGEQVEVPPLRLPRKYPRHEKNSTTTTEPTVECRCARSRAKRYHGSSTLPFLLGFAYERGKRRRFAAATGFSSWPLASEREFISEMPRGHSNAGFARAKSYLDINKSKEKKKKKKIAASNVESRGSSLCLTESIMNVAHFDRVAIPAANRVAIILAASYRPAGRMRLLNDVYELAYGPPYAFLTVLGTRL</sequence>
<gene>
    <name evidence="1" type="ORF">PUN28_015109</name>
</gene>
<dbReference type="EMBL" id="JADYXP020000016">
    <property type="protein sequence ID" value="KAL0108346.1"/>
    <property type="molecule type" value="Genomic_DNA"/>
</dbReference>
<organism evidence="1 2">
    <name type="scientific">Cardiocondyla obscurior</name>
    <dbReference type="NCBI Taxonomy" id="286306"/>
    <lineage>
        <taxon>Eukaryota</taxon>
        <taxon>Metazoa</taxon>
        <taxon>Ecdysozoa</taxon>
        <taxon>Arthropoda</taxon>
        <taxon>Hexapoda</taxon>
        <taxon>Insecta</taxon>
        <taxon>Pterygota</taxon>
        <taxon>Neoptera</taxon>
        <taxon>Endopterygota</taxon>
        <taxon>Hymenoptera</taxon>
        <taxon>Apocrita</taxon>
        <taxon>Aculeata</taxon>
        <taxon>Formicoidea</taxon>
        <taxon>Formicidae</taxon>
        <taxon>Myrmicinae</taxon>
        <taxon>Cardiocondyla</taxon>
    </lineage>
</organism>
<evidence type="ECO:0000313" key="1">
    <source>
        <dbReference type="EMBL" id="KAL0108346.1"/>
    </source>
</evidence>
<accession>A0AAW2F1J8</accession>
<dbReference type="Proteomes" id="UP001430953">
    <property type="component" value="Unassembled WGS sequence"/>
</dbReference>
<reference evidence="1 2" key="1">
    <citation type="submission" date="2023-03" db="EMBL/GenBank/DDBJ databases">
        <title>High recombination rates correlate with genetic variation in Cardiocondyla obscurior ants.</title>
        <authorList>
            <person name="Errbii M."/>
        </authorList>
    </citation>
    <scope>NUCLEOTIDE SEQUENCE [LARGE SCALE GENOMIC DNA]</scope>
    <source>
        <strain evidence="1">Alpha-2009</strain>
        <tissue evidence="1">Whole body</tissue>
    </source>
</reference>